<feature type="transmembrane region" description="Helical" evidence="1">
    <location>
        <begin position="99"/>
        <end position="120"/>
    </location>
</feature>
<accession>A0ABT2SYK4</accession>
<dbReference type="Proteomes" id="UP001652432">
    <property type="component" value="Unassembled WGS sequence"/>
</dbReference>
<organism evidence="2 3">
    <name type="scientific">Suilimivivens aceti</name>
    <dbReference type="NCBI Taxonomy" id="2981774"/>
    <lineage>
        <taxon>Bacteria</taxon>
        <taxon>Bacillati</taxon>
        <taxon>Bacillota</taxon>
        <taxon>Clostridia</taxon>
        <taxon>Lachnospirales</taxon>
        <taxon>Lachnospiraceae</taxon>
        <taxon>Suilimivivens</taxon>
    </lineage>
</organism>
<feature type="transmembrane region" description="Helical" evidence="1">
    <location>
        <begin position="296"/>
        <end position="312"/>
    </location>
</feature>
<proteinExistence type="predicted"/>
<sequence>MKQWDRFARWIDLKKIAVITIGIYIITMLPLWYLAFFARPSGDDYGYSGATHRIWLATHSLLQVLKTSLETTKSMCMTWNGDWFTVFIFTLMPEAFITYSFWIVPVTMSLLMMISYYCLAKEVLVNRLKLEKYQSAMIVALVLMLSFQFIPSTAIAMYWYVGTIHYILPHIVAMFALTALSKFERTGRIKYIWLSVPAAIMMGGSSYFSVLLVLMIYVLTMLCWGRKNRKLFWTGVPLTAGIAATVIQVIMPGNAARAAEEGSHLTLSGSMIVYTIIRSLVQAVQTIGTYFTDKTFIFLAFIVIAILTWECLNGRQMEFQFPHPIIFTILMYGFFSAMFAPEIYAAVEVSLGPASMQYLTFILTGTATIVYWEGWIQFRRRKDAGMKKDDYHSRIVIPALIVCCLVVFIGRGTLLENSVFKMSTDYIRSGQAADFKRQIHSQMEILLDDSIREAHLCPINDQQGPLMHMPVTGDPGAFTNRVVAKFYGKDSVVMDESWETK</sequence>
<dbReference type="RefSeq" id="WP_262572476.1">
    <property type="nucleotide sequence ID" value="NZ_JAOQKJ010000001.1"/>
</dbReference>
<evidence type="ECO:0000256" key="1">
    <source>
        <dbReference type="SAM" id="Phobius"/>
    </source>
</evidence>
<evidence type="ECO:0000313" key="3">
    <source>
        <dbReference type="Proteomes" id="UP001652432"/>
    </source>
</evidence>
<dbReference type="InterPro" id="IPR045691">
    <property type="entry name" value="DUF6056"/>
</dbReference>
<feature type="transmembrane region" description="Helical" evidence="1">
    <location>
        <begin position="231"/>
        <end position="253"/>
    </location>
</feature>
<feature type="transmembrane region" description="Helical" evidence="1">
    <location>
        <begin position="395"/>
        <end position="414"/>
    </location>
</feature>
<feature type="transmembrane region" description="Helical" evidence="1">
    <location>
        <begin position="157"/>
        <end position="180"/>
    </location>
</feature>
<keyword evidence="1" id="KW-0812">Transmembrane</keyword>
<protein>
    <submittedName>
        <fullName evidence="2">DUF6056 family protein</fullName>
    </submittedName>
</protein>
<feature type="transmembrane region" description="Helical" evidence="1">
    <location>
        <begin position="324"/>
        <end position="344"/>
    </location>
</feature>
<feature type="transmembrane region" description="Helical" evidence="1">
    <location>
        <begin position="16"/>
        <end position="38"/>
    </location>
</feature>
<gene>
    <name evidence="2" type="ORF">OCV77_00945</name>
</gene>
<reference evidence="2 3" key="1">
    <citation type="journal article" date="2021" name="ISME Commun">
        <title>Automated analysis of genomic sequences facilitates high-throughput and comprehensive description of bacteria.</title>
        <authorList>
            <person name="Hitch T.C.A."/>
        </authorList>
    </citation>
    <scope>NUCLEOTIDE SEQUENCE [LARGE SCALE GENOMIC DNA]</scope>
    <source>
        <strain evidence="2 3">Sanger_18</strain>
    </source>
</reference>
<comment type="caution">
    <text evidence="2">The sequence shown here is derived from an EMBL/GenBank/DDBJ whole genome shotgun (WGS) entry which is preliminary data.</text>
</comment>
<dbReference type="EMBL" id="JAOQKJ010000001">
    <property type="protein sequence ID" value="MCU6743083.1"/>
    <property type="molecule type" value="Genomic_DNA"/>
</dbReference>
<name>A0ABT2SYK4_9FIRM</name>
<feature type="transmembrane region" description="Helical" evidence="1">
    <location>
        <begin position="132"/>
        <end position="151"/>
    </location>
</feature>
<keyword evidence="1" id="KW-1133">Transmembrane helix</keyword>
<keyword evidence="3" id="KW-1185">Reference proteome</keyword>
<dbReference type="Pfam" id="PF19528">
    <property type="entry name" value="DUF6056"/>
    <property type="match status" value="1"/>
</dbReference>
<keyword evidence="1" id="KW-0472">Membrane</keyword>
<evidence type="ECO:0000313" key="2">
    <source>
        <dbReference type="EMBL" id="MCU6743083.1"/>
    </source>
</evidence>
<feature type="transmembrane region" description="Helical" evidence="1">
    <location>
        <begin position="265"/>
        <end position="284"/>
    </location>
</feature>
<feature type="transmembrane region" description="Helical" evidence="1">
    <location>
        <begin position="356"/>
        <end position="374"/>
    </location>
</feature>
<feature type="transmembrane region" description="Helical" evidence="1">
    <location>
        <begin position="192"/>
        <end position="219"/>
    </location>
</feature>